<accession>A0A450T8M0</accession>
<dbReference type="InterPro" id="IPR006336">
    <property type="entry name" value="GCS2"/>
</dbReference>
<dbReference type="EMBL" id="CAADFE010000003">
    <property type="protein sequence ID" value="VFJ63029.1"/>
    <property type="molecule type" value="Genomic_DNA"/>
</dbReference>
<dbReference type="GO" id="GO:0005524">
    <property type="term" value="F:ATP binding"/>
    <property type="evidence" value="ECO:0007669"/>
    <property type="project" value="UniProtKB-KW"/>
</dbReference>
<dbReference type="InterPro" id="IPR014746">
    <property type="entry name" value="Gln_synth/guanido_kin_cat_dom"/>
</dbReference>
<proteinExistence type="inferred from homology"/>
<name>A0A450T8M0_9GAMM</name>
<dbReference type="GO" id="GO:0004357">
    <property type="term" value="F:glutamate-cysteine ligase activity"/>
    <property type="evidence" value="ECO:0007669"/>
    <property type="project" value="UniProtKB-EC"/>
</dbReference>
<evidence type="ECO:0000313" key="5">
    <source>
        <dbReference type="EMBL" id="VFJ63029.1"/>
    </source>
</evidence>
<dbReference type="SUPFAM" id="SSF55931">
    <property type="entry name" value="Glutamine synthetase/guanido kinase"/>
    <property type="match status" value="1"/>
</dbReference>
<dbReference type="InterPro" id="IPR050141">
    <property type="entry name" value="GCL_type2/YbdK_subfam"/>
</dbReference>
<comment type="catalytic activity">
    <reaction evidence="4">
        <text>L-cysteine + L-glutamate + ATP = gamma-L-glutamyl-L-cysteine + ADP + phosphate + H(+)</text>
        <dbReference type="Rhea" id="RHEA:13285"/>
        <dbReference type="ChEBI" id="CHEBI:15378"/>
        <dbReference type="ChEBI" id="CHEBI:29985"/>
        <dbReference type="ChEBI" id="CHEBI:30616"/>
        <dbReference type="ChEBI" id="CHEBI:35235"/>
        <dbReference type="ChEBI" id="CHEBI:43474"/>
        <dbReference type="ChEBI" id="CHEBI:58173"/>
        <dbReference type="ChEBI" id="CHEBI:456216"/>
        <dbReference type="EC" id="6.3.2.2"/>
    </reaction>
</comment>
<keyword evidence="1 4" id="KW-0436">Ligase</keyword>
<dbReference type="NCBIfam" id="TIGR02050">
    <property type="entry name" value="gshA_cyan_rel"/>
    <property type="match status" value="1"/>
</dbReference>
<comment type="function">
    <text evidence="4">ATP-dependent carboxylate-amine ligase which exhibits weak glutamate--cysteine ligase activity.</text>
</comment>
<dbReference type="PANTHER" id="PTHR36510:SF1">
    <property type="entry name" value="GLUTAMATE--CYSTEINE LIGASE 2-RELATED"/>
    <property type="match status" value="1"/>
</dbReference>
<evidence type="ECO:0000256" key="3">
    <source>
        <dbReference type="ARBA" id="ARBA00022840"/>
    </source>
</evidence>
<dbReference type="HAMAP" id="MF_01609">
    <property type="entry name" value="Glu_cys_ligase_2"/>
    <property type="match status" value="1"/>
</dbReference>
<organism evidence="5">
    <name type="scientific">Candidatus Kentrum sp. FW</name>
    <dbReference type="NCBI Taxonomy" id="2126338"/>
    <lineage>
        <taxon>Bacteria</taxon>
        <taxon>Pseudomonadati</taxon>
        <taxon>Pseudomonadota</taxon>
        <taxon>Gammaproteobacteria</taxon>
        <taxon>Candidatus Kentrum</taxon>
    </lineage>
</organism>
<evidence type="ECO:0000256" key="4">
    <source>
        <dbReference type="HAMAP-Rule" id="MF_01609"/>
    </source>
</evidence>
<dbReference type="AlphaFoldDB" id="A0A450T8M0"/>
<evidence type="ECO:0000256" key="1">
    <source>
        <dbReference type="ARBA" id="ARBA00022598"/>
    </source>
</evidence>
<dbReference type="PANTHER" id="PTHR36510">
    <property type="entry name" value="GLUTAMATE--CYSTEINE LIGASE 2-RELATED"/>
    <property type="match status" value="1"/>
</dbReference>
<keyword evidence="2 4" id="KW-0547">Nucleotide-binding</keyword>
<dbReference type="Pfam" id="PF04107">
    <property type="entry name" value="GCS2"/>
    <property type="match status" value="1"/>
</dbReference>
<comment type="similarity">
    <text evidence="4">Belongs to the glutamate--cysteine ligase type 2 family. YbdK subfamily.</text>
</comment>
<sequence>MDWVFINSVQIVHMTREPSFTIGLEEEYLLVDHNSRDLIQEIPPAVLSACENLLRGQVTPELLQCQIEVGTRVAKTLGQAREDLTHLRKTVARVAREHDIALIAASTHPFSAWGNKKRTEKERYEIFARDMQEVVRRLMICGMHVHIGIEDDDLRIDLMNQVSYILPHLLVLSTSSPFWEGHDTGLASYRIAVWNEMPRTGFPERFASFGEYQRHVDILVNAGVIQDATMLWWDVRPSARFPTLEMRICDMCTRIEDAICIAALYMCWLHMLYRLRLGNQRWRTYATLLLDENRWRAQRYGFEKGLMDFGKGDIVPYGELLEEILFLIREDAEYFDCVAEVEHARVIVERGTSAHWQVQTYQDVIAGGGSHNEAQKAIVDMLIKETLYGT</sequence>
<dbReference type="EC" id="6.3.2.2" evidence="4"/>
<dbReference type="Gene3D" id="3.30.590.20">
    <property type="match status" value="1"/>
</dbReference>
<reference evidence="5" key="1">
    <citation type="submission" date="2019-02" db="EMBL/GenBank/DDBJ databases">
        <authorList>
            <person name="Gruber-Vodicka R. H."/>
            <person name="Seah K. B. B."/>
        </authorList>
    </citation>
    <scope>NUCLEOTIDE SEQUENCE</scope>
    <source>
        <strain evidence="5">BECK_BZ131</strain>
    </source>
</reference>
<evidence type="ECO:0000256" key="2">
    <source>
        <dbReference type="ARBA" id="ARBA00022741"/>
    </source>
</evidence>
<dbReference type="GO" id="GO:0042398">
    <property type="term" value="P:modified amino acid biosynthetic process"/>
    <property type="evidence" value="ECO:0007669"/>
    <property type="project" value="InterPro"/>
</dbReference>
<keyword evidence="3 4" id="KW-0067">ATP-binding</keyword>
<dbReference type="NCBIfam" id="NF010039">
    <property type="entry name" value="PRK13515.1"/>
    <property type="match status" value="1"/>
</dbReference>
<protein>
    <recommendedName>
        <fullName evidence="4">Putative glutamate--cysteine ligase 2</fullName>
        <ecNumber evidence="4">6.3.2.2</ecNumber>
    </recommendedName>
    <alternativeName>
        <fullName evidence="4">Gamma-glutamylcysteine synthetase 2</fullName>
        <shortName evidence="4">GCS 2</shortName>
        <shortName evidence="4">Gamma-GCS 2</shortName>
    </alternativeName>
</protein>
<dbReference type="InterPro" id="IPR011793">
    <property type="entry name" value="YbdK"/>
</dbReference>
<gene>
    <name evidence="5" type="ORF">BECKFW1821C_GA0114237_100376</name>
</gene>